<dbReference type="Proteomes" id="UP001351900">
    <property type="component" value="Unassembled WGS sequence"/>
</dbReference>
<proteinExistence type="predicted"/>
<sequence length="62" mass="6635">MSTQNGSDARVATAHGLRDTPPAASVARRVGQELRRCDKTAPARRAPEDEHEPTRMPKAAAA</sequence>
<gene>
    <name evidence="2" type="ORF">V2V91_04520</name>
</gene>
<organism evidence="2 3">
    <name type="scientific">Microbacterium schleiferi</name>
    <dbReference type="NCBI Taxonomy" id="69362"/>
    <lineage>
        <taxon>Bacteria</taxon>
        <taxon>Bacillati</taxon>
        <taxon>Actinomycetota</taxon>
        <taxon>Actinomycetes</taxon>
        <taxon>Micrococcales</taxon>
        <taxon>Microbacteriaceae</taxon>
        <taxon>Microbacterium</taxon>
    </lineage>
</organism>
<protein>
    <submittedName>
        <fullName evidence="2">Uncharacterized protein</fullName>
    </submittedName>
</protein>
<dbReference type="RefSeq" id="WP_292712772.1">
    <property type="nucleotide sequence ID" value="NZ_BAAAUO010000005.1"/>
</dbReference>
<evidence type="ECO:0000256" key="1">
    <source>
        <dbReference type="SAM" id="MobiDB-lite"/>
    </source>
</evidence>
<feature type="compositionally biased region" description="Basic and acidic residues" evidence="1">
    <location>
        <begin position="30"/>
        <end position="55"/>
    </location>
</feature>
<comment type="caution">
    <text evidence="2">The sequence shown here is derived from an EMBL/GenBank/DDBJ whole genome shotgun (WGS) entry which is preliminary data.</text>
</comment>
<feature type="region of interest" description="Disordered" evidence="1">
    <location>
        <begin position="1"/>
        <end position="62"/>
    </location>
</feature>
<evidence type="ECO:0000313" key="3">
    <source>
        <dbReference type="Proteomes" id="UP001351900"/>
    </source>
</evidence>
<evidence type="ECO:0000313" key="2">
    <source>
        <dbReference type="EMBL" id="MEF2254402.1"/>
    </source>
</evidence>
<name>A0ABU7V3Z0_9MICO</name>
<reference evidence="2 3" key="1">
    <citation type="submission" date="2024-01" db="EMBL/GenBank/DDBJ databases">
        <title>the genome sequence of strain Microbacterium schleiferi NBRC 15075.</title>
        <authorList>
            <person name="Ding Y."/>
            <person name="Zhang G."/>
        </authorList>
    </citation>
    <scope>NUCLEOTIDE SEQUENCE [LARGE SCALE GENOMIC DNA]</scope>
    <source>
        <strain evidence="2 3">NBRC 15075</strain>
    </source>
</reference>
<keyword evidence="3" id="KW-1185">Reference proteome</keyword>
<dbReference type="EMBL" id="JAZHOV010000002">
    <property type="protein sequence ID" value="MEF2254402.1"/>
    <property type="molecule type" value="Genomic_DNA"/>
</dbReference>
<accession>A0ABU7V3Z0</accession>